<dbReference type="PROSITE" id="PS51059">
    <property type="entry name" value="PARP_CATALYTIC"/>
    <property type="match status" value="1"/>
</dbReference>
<keyword evidence="1" id="KW-0520">NAD</keyword>
<dbReference type="Gene3D" id="3.90.228.10">
    <property type="match status" value="1"/>
</dbReference>
<evidence type="ECO:0000313" key="5">
    <source>
        <dbReference type="Proteomes" id="UP001230188"/>
    </source>
</evidence>
<dbReference type="Pfam" id="PF00644">
    <property type="entry name" value="PARP"/>
    <property type="match status" value="1"/>
</dbReference>
<gene>
    <name evidence="4" type="ORF">CTAYLR_008174</name>
</gene>
<evidence type="ECO:0000256" key="1">
    <source>
        <dbReference type="RuleBase" id="RU362114"/>
    </source>
</evidence>
<dbReference type="AlphaFoldDB" id="A0AAD7XLN2"/>
<feature type="region of interest" description="Disordered" evidence="2">
    <location>
        <begin position="413"/>
        <end position="448"/>
    </location>
</feature>
<keyword evidence="1" id="KW-0328">Glycosyltransferase</keyword>
<comment type="caution">
    <text evidence="4">The sequence shown here is derived from an EMBL/GenBank/DDBJ whole genome shotgun (WGS) entry which is preliminary data.</text>
</comment>
<sequence length="448" mass="49442">MEVINLVDDEDEEVAGRPEVIDVEAWQPPPKKKKKPRVVDDDDDEVTIVKTVINNNNNNKKKKMGGEYNNKNIPSTAEVVEVTSDELSEGAQAKLLKRLLAERQGMCERLASLETQVHHHQQQTNATHSDKIDKPAYWRRDGRGQRIEDGTTYKLVALEGPEAESVARRFVNAGLHDAQVVAVKRCHNERLWEEYATRRAKLTAKLGGDPKVTSRQDALPGLEAEEVAAAATDVACERYLFHGASPATVDAILDAGIDFRLSQTSGAMGACAYFADQSSYSHNYCVMAEHSAEAHRYQRHPGPNGLLKMLVCRVLLGLCTTGQAGLRRPPKKPESTTELYDSVSNAPREATNYNSAGYMFGVFDNAQVYPEYVIEYRRAGRHPPVAPPLPNAAAFLGFIPTNVFGGSVPPPPVMPPLPPGNHVVAPVASRRRPSQQPKKRSSRRRRAS</sequence>
<dbReference type="PANTHER" id="PTHR45740:SF2">
    <property type="entry name" value="POLY [ADP-RIBOSE] POLYMERASE"/>
    <property type="match status" value="1"/>
</dbReference>
<evidence type="ECO:0000259" key="3">
    <source>
        <dbReference type="PROSITE" id="PS51059"/>
    </source>
</evidence>
<protein>
    <recommendedName>
        <fullName evidence="1">Poly [ADP-ribose] polymerase</fullName>
        <shortName evidence="1">PARP</shortName>
        <ecNumber evidence="1">2.4.2.-</ecNumber>
    </recommendedName>
</protein>
<keyword evidence="5" id="KW-1185">Reference proteome</keyword>
<feature type="compositionally biased region" description="Basic residues" evidence="2">
    <location>
        <begin position="429"/>
        <end position="448"/>
    </location>
</feature>
<proteinExistence type="predicted"/>
<dbReference type="GO" id="GO:0005634">
    <property type="term" value="C:nucleus"/>
    <property type="evidence" value="ECO:0007669"/>
    <property type="project" value="TreeGrafter"/>
</dbReference>
<dbReference type="SUPFAM" id="SSF56399">
    <property type="entry name" value="ADP-ribosylation"/>
    <property type="match status" value="1"/>
</dbReference>
<name>A0AAD7XLN2_9STRA</name>
<organism evidence="4 5">
    <name type="scientific">Chrysophaeum taylorii</name>
    <dbReference type="NCBI Taxonomy" id="2483200"/>
    <lineage>
        <taxon>Eukaryota</taxon>
        <taxon>Sar</taxon>
        <taxon>Stramenopiles</taxon>
        <taxon>Ochrophyta</taxon>
        <taxon>Pelagophyceae</taxon>
        <taxon>Pelagomonadales</taxon>
        <taxon>Pelagomonadaceae</taxon>
        <taxon>Chrysophaeum</taxon>
    </lineage>
</organism>
<dbReference type="GO" id="GO:0003950">
    <property type="term" value="F:NAD+ poly-ADP-ribosyltransferase activity"/>
    <property type="evidence" value="ECO:0007669"/>
    <property type="project" value="UniProtKB-UniRule"/>
</dbReference>
<reference evidence="4" key="1">
    <citation type="submission" date="2023-01" db="EMBL/GenBank/DDBJ databases">
        <title>Metagenome sequencing of chrysophaentin producing Chrysophaeum taylorii.</title>
        <authorList>
            <person name="Davison J."/>
            <person name="Bewley C."/>
        </authorList>
    </citation>
    <scope>NUCLEOTIDE SEQUENCE</scope>
    <source>
        <strain evidence="4">NIES-1699</strain>
    </source>
</reference>
<dbReference type="GO" id="GO:1990404">
    <property type="term" value="F:NAD+-protein mono-ADP-ribosyltransferase activity"/>
    <property type="evidence" value="ECO:0007669"/>
    <property type="project" value="TreeGrafter"/>
</dbReference>
<dbReference type="InterPro" id="IPR012317">
    <property type="entry name" value="Poly(ADP-ribose)pol_cat_dom"/>
</dbReference>
<feature type="domain" description="PARP catalytic" evidence="3">
    <location>
        <begin position="134"/>
        <end position="385"/>
    </location>
</feature>
<dbReference type="Proteomes" id="UP001230188">
    <property type="component" value="Unassembled WGS sequence"/>
</dbReference>
<accession>A0AAD7XLN2</accession>
<keyword evidence="1" id="KW-0808">Transferase</keyword>
<evidence type="ECO:0000256" key="2">
    <source>
        <dbReference type="SAM" id="MobiDB-lite"/>
    </source>
</evidence>
<dbReference type="PANTHER" id="PTHR45740">
    <property type="entry name" value="POLY [ADP-RIBOSE] POLYMERASE"/>
    <property type="match status" value="1"/>
</dbReference>
<dbReference type="EMBL" id="JAQMWT010000495">
    <property type="protein sequence ID" value="KAJ8600585.1"/>
    <property type="molecule type" value="Genomic_DNA"/>
</dbReference>
<evidence type="ECO:0000313" key="4">
    <source>
        <dbReference type="EMBL" id="KAJ8600585.1"/>
    </source>
</evidence>
<dbReference type="InterPro" id="IPR051712">
    <property type="entry name" value="ARTD-AVP"/>
</dbReference>
<dbReference type="EC" id="2.4.2.-" evidence="1"/>